<evidence type="ECO:0000256" key="1">
    <source>
        <dbReference type="ARBA" id="ARBA00004236"/>
    </source>
</evidence>
<keyword evidence="10" id="KW-1185">Reference proteome</keyword>
<evidence type="ECO:0000256" key="2">
    <source>
        <dbReference type="ARBA" id="ARBA00009477"/>
    </source>
</evidence>
<evidence type="ECO:0000256" key="3">
    <source>
        <dbReference type="ARBA" id="ARBA00022448"/>
    </source>
</evidence>
<dbReference type="InterPro" id="IPR058626">
    <property type="entry name" value="MdtA-like_b-barrel"/>
</dbReference>
<feature type="coiled-coil region" evidence="5">
    <location>
        <begin position="162"/>
        <end position="189"/>
    </location>
</feature>
<dbReference type="InterPro" id="IPR058627">
    <property type="entry name" value="MdtA-like_C"/>
</dbReference>
<dbReference type="Pfam" id="PF25944">
    <property type="entry name" value="Beta-barrel_RND"/>
    <property type="match status" value="1"/>
</dbReference>
<dbReference type="Gene3D" id="2.40.50.100">
    <property type="match status" value="1"/>
</dbReference>
<evidence type="ECO:0000259" key="8">
    <source>
        <dbReference type="Pfam" id="PF25967"/>
    </source>
</evidence>
<dbReference type="SUPFAM" id="SSF111369">
    <property type="entry name" value="HlyD-like secretion proteins"/>
    <property type="match status" value="1"/>
</dbReference>
<dbReference type="Gene3D" id="2.40.30.170">
    <property type="match status" value="1"/>
</dbReference>
<dbReference type="Gene3D" id="6.10.140.1990">
    <property type="match status" value="1"/>
</dbReference>
<comment type="similarity">
    <text evidence="2">Belongs to the membrane fusion protein (MFP) (TC 8.A.1) family.</text>
</comment>
<dbReference type="GO" id="GO:0015562">
    <property type="term" value="F:efflux transmembrane transporter activity"/>
    <property type="evidence" value="ECO:0007669"/>
    <property type="project" value="TreeGrafter"/>
</dbReference>
<dbReference type="AlphaFoldDB" id="A0A432WJR6"/>
<protein>
    <submittedName>
        <fullName evidence="9">Efflux RND transporter periplasmic adaptor subunit</fullName>
    </submittedName>
</protein>
<dbReference type="GO" id="GO:1990961">
    <property type="term" value="P:xenobiotic detoxification by transmembrane export across the plasma membrane"/>
    <property type="evidence" value="ECO:0007669"/>
    <property type="project" value="InterPro"/>
</dbReference>
<evidence type="ECO:0000256" key="4">
    <source>
        <dbReference type="ARBA" id="ARBA00023054"/>
    </source>
</evidence>
<proteinExistence type="inferred from homology"/>
<dbReference type="InterPro" id="IPR006143">
    <property type="entry name" value="RND_pump_MFP"/>
</dbReference>
<feature type="domain" description="Multidrug resistance protein MdtA-like C-terminal permuted SH3" evidence="8">
    <location>
        <begin position="314"/>
        <end position="370"/>
    </location>
</feature>
<gene>
    <name evidence="9" type="ORF">CWE14_06050</name>
</gene>
<comment type="subcellular location">
    <subcellularLocation>
        <location evidence="1">Cell membrane</location>
    </subcellularLocation>
</comment>
<name>A0A432WJR6_9GAMM</name>
<keyword evidence="4 5" id="KW-0175">Coiled coil</keyword>
<evidence type="ECO:0000259" key="6">
    <source>
        <dbReference type="Pfam" id="PF25917"/>
    </source>
</evidence>
<feature type="domain" description="Multidrug resistance protein MdtA-like barrel-sandwich hybrid" evidence="6">
    <location>
        <begin position="71"/>
        <end position="225"/>
    </location>
</feature>
<evidence type="ECO:0000259" key="7">
    <source>
        <dbReference type="Pfam" id="PF25944"/>
    </source>
</evidence>
<dbReference type="Pfam" id="PF25917">
    <property type="entry name" value="BSH_RND"/>
    <property type="match status" value="1"/>
</dbReference>
<dbReference type="InterPro" id="IPR058625">
    <property type="entry name" value="MdtA-like_BSH"/>
</dbReference>
<feature type="domain" description="Multidrug resistance protein MdtA-like beta-barrel" evidence="7">
    <location>
        <begin position="232"/>
        <end position="305"/>
    </location>
</feature>
<comment type="caution">
    <text evidence="9">The sequence shown here is derived from an EMBL/GenBank/DDBJ whole genome shotgun (WGS) entry which is preliminary data.</text>
</comment>
<dbReference type="RefSeq" id="WP_126798549.1">
    <property type="nucleotide sequence ID" value="NZ_PIPO01000002.1"/>
</dbReference>
<reference evidence="9 10" key="1">
    <citation type="journal article" date="2011" name="Front. Microbiol.">
        <title>Genomic signatures of strain selection and enhancement in Bacillus atrophaeus var. globigii, a historical biowarfare simulant.</title>
        <authorList>
            <person name="Gibbons H.S."/>
            <person name="Broomall S.M."/>
            <person name="McNew L.A."/>
            <person name="Daligault H."/>
            <person name="Chapman C."/>
            <person name="Bruce D."/>
            <person name="Karavis M."/>
            <person name="Krepps M."/>
            <person name="McGregor P.A."/>
            <person name="Hong C."/>
            <person name="Park K.H."/>
            <person name="Akmal A."/>
            <person name="Feldman A."/>
            <person name="Lin J.S."/>
            <person name="Chang W.E."/>
            <person name="Higgs B.W."/>
            <person name="Demirev P."/>
            <person name="Lindquist J."/>
            <person name="Liem A."/>
            <person name="Fochler E."/>
            <person name="Read T.D."/>
            <person name="Tapia R."/>
            <person name="Johnson S."/>
            <person name="Bishop-Lilly K.A."/>
            <person name="Detter C."/>
            <person name="Han C."/>
            <person name="Sozhamannan S."/>
            <person name="Rosenzweig C.N."/>
            <person name="Skowronski E.W."/>
        </authorList>
    </citation>
    <scope>NUCLEOTIDE SEQUENCE [LARGE SCALE GENOMIC DNA]</scope>
    <source>
        <strain evidence="9 10">Y4G10-17</strain>
    </source>
</reference>
<dbReference type="Gene3D" id="2.40.420.20">
    <property type="match status" value="1"/>
</dbReference>
<evidence type="ECO:0000313" key="9">
    <source>
        <dbReference type="EMBL" id="RUO34005.1"/>
    </source>
</evidence>
<sequence>MSNLMAPRARMGGGTKVWMAAILLAAVALVAWFGLVRESNRHQVPATAQVERRDIEVLVTATGRLQPRDYVDVGAQVSGQLKEFHVEVGDEVKAGDLLAEIDATLLQAQVESNQAQLRNQQAVLREREASHELARLNYQRQERLQTANLTSEELVETARAGMQQAAAQVDSIQAQIEQTQSTLRAAEANFNYTRIFAPMAGTVVTIDARRGQTLNASQTTPTILTIADLSEMTVQAQVSEADIGRLRIGMPVYFTTMGNRTQRWHGQLRLIEPTPVVENNVVLYNALFEVPNPDRRLMTQMTTQVFFVADAAEDVLAVPVAAVQRDPEGAYVETLKADNQRQQVRIEAGLSDRIHTEVQAGLEPGQRVILPTAGATGSAGRVPRG</sequence>
<dbReference type="InterPro" id="IPR030190">
    <property type="entry name" value="MacA_alpha-hairpin_sf"/>
</dbReference>
<keyword evidence="3" id="KW-0813">Transport</keyword>
<accession>A0A432WJR6</accession>
<dbReference type="PANTHER" id="PTHR30469">
    <property type="entry name" value="MULTIDRUG RESISTANCE PROTEIN MDTA"/>
    <property type="match status" value="1"/>
</dbReference>
<dbReference type="NCBIfam" id="TIGR01730">
    <property type="entry name" value="RND_mfp"/>
    <property type="match status" value="1"/>
</dbReference>
<dbReference type="Pfam" id="PF25967">
    <property type="entry name" value="RND-MFP_C"/>
    <property type="match status" value="1"/>
</dbReference>
<dbReference type="Proteomes" id="UP000287823">
    <property type="component" value="Unassembled WGS sequence"/>
</dbReference>
<dbReference type="GO" id="GO:0030313">
    <property type="term" value="C:cell envelope"/>
    <property type="evidence" value="ECO:0007669"/>
    <property type="project" value="UniProtKB-SubCell"/>
</dbReference>
<evidence type="ECO:0000256" key="5">
    <source>
        <dbReference type="SAM" id="Coils"/>
    </source>
</evidence>
<organism evidence="9 10">
    <name type="scientific">Aliidiomarina soli</name>
    <dbReference type="NCBI Taxonomy" id="1928574"/>
    <lineage>
        <taxon>Bacteria</taxon>
        <taxon>Pseudomonadati</taxon>
        <taxon>Pseudomonadota</taxon>
        <taxon>Gammaproteobacteria</taxon>
        <taxon>Alteromonadales</taxon>
        <taxon>Idiomarinaceae</taxon>
        <taxon>Aliidiomarina</taxon>
    </lineage>
</organism>
<evidence type="ECO:0000313" key="10">
    <source>
        <dbReference type="Proteomes" id="UP000287823"/>
    </source>
</evidence>
<dbReference type="GO" id="GO:1990195">
    <property type="term" value="C:macrolide transmembrane transporter complex"/>
    <property type="evidence" value="ECO:0007669"/>
    <property type="project" value="InterPro"/>
</dbReference>
<dbReference type="PANTHER" id="PTHR30469:SF33">
    <property type="entry name" value="SLR1207 PROTEIN"/>
    <property type="match status" value="1"/>
</dbReference>
<dbReference type="GO" id="GO:1990281">
    <property type="term" value="C:efflux pump complex"/>
    <property type="evidence" value="ECO:0007669"/>
    <property type="project" value="TreeGrafter"/>
</dbReference>
<dbReference type="GO" id="GO:0019898">
    <property type="term" value="C:extrinsic component of membrane"/>
    <property type="evidence" value="ECO:0007669"/>
    <property type="project" value="InterPro"/>
</dbReference>
<dbReference type="EMBL" id="PIPO01000002">
    <property type="protein sequence ID" value="RUO34005.1"/>
    <property type="molecule type" value="Genomic_DNA"/>
</dbReference>